<dbReference type="InterPro" id="IPR038765">
    <property type="entry name" value="Papain-like_cys_pep_sf"/>
</dbReference>
<dbReference type="Gene3D" id="3.90.70.10">
    <property type="entry name" value="Cysteine proteinases"/>
    <property type="match status" value="1"/>
</dbReference>
<feature type="non-terminal residue" evidence="3">
    <location>
        <position position="150"/>
    </location>
</feature>
<dbReference type="Proteomes" id="UP000092600">
    <property type="component" value="Unassembled WGS sequence"/>
</dbReference>
<evidence type="ECO:0000259" key="2">
    <source>
        <dbReference type="SMART" id="SM00645"/>
    </source>
</evidence>
<feature type="non-terminal residue" evidence="3">
    <location>
        <position position="1"/>
    </location>
</feature>
<sequence length="150" mass="17035">CCWAFAAAASVECIHAIKKKELIDLSVQQILDCTDTSRLRKNPSGEKNGGLTSWDRYPFPGWKTFFMGYKGKCNRKLAQHHVVRINGYRTFDINEDNLQEIVDVQPIVVTVETNENWPEYKGGVFDGYQSEASKCNHKVLIVGYGEDSEK</sequence>
<dbReference type="PANTHER" id="PTHR12411">
    <property type="entry name" value="CYSTEINE PROTEASE FAMILY C1-RELATED"/>
    <property type="match status" value="1"/>
</dbReference>
<evidence type="ECO:0000313" key="3">
    <source>
        <dbReference type="EMBL" id="OAY67114.1"/>
    </source>
</evidence>
<dbReference type="EMBL" id="LSRQ01005678">
    <property type="protein sequence ID" value="OAY67114.1"/>
    <property type="molecule type" value="Genomic_DNA"/>
</dbReference>
<comment type="caution">
    <text evidence="3">The sequence shown here is derived from an EMBL/GenBank/DDBJ whole genome shotgun (WGS) entry which is preliminary data.</text>
</comment>
<name>A0A199UQS9_ANACO</name>
<dbReference type="Pfam" id="PF00112">
    <property type="entry name" value="Peptidase_C1"/>
    <property type="match status" value="1"/>
</dbReference>
<accession>A0A199UQS9</accession>
<dbReference type="InterPro" id="IPR000668">
    <property type="entry name" value="Peptidase_C1A_C"/>
</dbReference>
<proteinExistence type="inferred from homology"/>
<dbReference type="STRING" id="4615.A0A199UQS9"/>
<evidence type="ECO:0000313" key="4">
    <source>
        <dbReference type="Proteomes" id="UP000092600"/>
    </source>
</evidence>
<dbReference type="SMART" id="SM00645">
    <property type="entry name" value="Pept_C1"/>
    <property type="match status" value="1"/>
</dbReference>
<dbReference type="AlphaFoldDB" id="A0A199UQS9"/>
<feature type="domain" description="Peptidase C1A papain C-terminal" evidence="2">
    <location>
        <begin position="1"/>
        <end position="150"/>
    </location>
</feature>
<comment type="similarity">
    <text evidence="1">Belongs to the peptidase C1 family.</text>
</comment>
<evidence type="ECO:0000256" key="1">
    <source>
        <dbReference type="ARBA" id="ARBA00008455"/>
    </source>
</evidence>
<protein>
    <submittedName>
        <fullName evidence="3">Fruit bromelain</fullName>
    </submittedName>
</protein>
<gene>
    <name evidence="3" type="ORF">ACMD2_26595</name>
</gene>
<reference evidence="3 4" key="1">
    <citation type="journal article" date="2016" name="DNA Res.">
        <title>The draft genome of MD-2 pineapple using hybrid error correction of long reads.</title>
        <authorList>
            <person name="Redwan R.M."/>
            <person name="Saidin A."/>
            <person name="Kumar S.V."/>
        </authorList>
    </citation>
    <scope>NUCLEOTIDE SEQUENCE [LARGE SCALE GENOMIC DNA]</scope>
    <source>
        <strain evidence="4">cv. MD2</strain>
        <tissue evidence="3">Leaf</tissue>
    </source>
</reference>
<dbReference type="InterPro" id="IPR013128">
    <property type="entry name" value="Peptidase_C1A"/>
</dbReference>
<dbReference type="SUPFAM" id="SSF54001">
    <property type="entry name" value="Cysteine proteinases"/>
    <property type="match status" value="1"/>
</dbReference>
<organism evidence="3 4">
    <name type="scientific">Ananas comosus</name>
    <name type="common">Pineapple</name>
    <name type="synonym">Ananas ananas</name>
    <dbReference type="NCBI Taxonomy" id="4615"/>
    <lineage>
        <taxon>Eukaryota</taxon>
        <taxon>Viridiplantae</taxon>
        <taxon>Streptophyta</taxon>
        <taxon>Embryophyta</taxon>
        <taxon>Tracheophyta</taxon>
        <taxon>Spermatophyta</taxon>
        <taxon>Magnoliopsida</taxon>
        <taxon>Liliopsida</taxon>
        <taxon>Poales</taxon>
        <taxon>Bromeliaceae</taxon>
        <taxon>Bromelioideae</taxon>
        <taxon>Ananas</taxon>
    </lineage>
</organism>
<dbReference type="GO" id="GO:0006508">
    <property type="term" value="P:proteolysis"/>
    <property type="evidence" value="ECO:0007669"/>
    <property type="project" value="InterPro"/>
</dbReference>
<dbReference type="GO" id="GO:0008234">
    <property type="term" value="F:cysteine-type peptidase activity"/>
    <property type="evidence" value="ECO:0007669"/>
    <property type="project" value="InterPro"/>
</dbReference>